<evidence type="ECO:0000256" key="1">
    <source>
        <dbReference type="ARBA" id="ARBA00009776"/>
    </source>
</evidence>
<keyword evidence="14" id="KW-1185">Reference proteome</keyword>
<keyword evidence="4 11" id="KW-0808">Transferase</keyword>
<evidence type="ECO:0000256" key="2">
    <source>
        <dbReference type="ARBA" id="ARBA00012980"/>
    </source>
</evidence>
<dbReference type="EC" id="2.7.4.9" evidence="2 11"/>
<evidence type="ECO:0000256" key="7">
    <source>
        <dbReference type="ARBA" id="ARBA00022777"/>
    </source>
</evidence>
<feature type="domain" description="Thymidylate kinase-like" evidence="12">
    <location>
        <begin position="10"/>
        <end position="204"/>
    </location>
</feature>
<comment type="catalytic activity">
    <reaction evidence="10 11">
        <text>dTMP + ATP = dTDP + ADP</text>
        <dbReference type="Rhea" id="RHEA:13517"/>
        <dbReference type="ChEBI" id="CHEBI:30616"/>
        <dbReference type="ChEBI" id="CHEBI:58369"/>
        <dbReference type="ChEBI" id="CHEBI:63528"/>
        <dbReference type="ChEBI" id="CHEBI:456216"/>
        <dbReference type="EC" id="2.7.4.9"/>
    </reaction>
</comment>
<evidence type="ECO:0000256" key="3">
    <source>
        <dbReference type="ARBA" id="ARBA00017144"/>
    </source>
</evidence>
<proteinExistence type="inferred from homology"/>
<feature type="binding site" evidence="11">
    <location>
        <begin position="12"/>
        <end position="19"/>
    </location>
    <ligand>
        <name>ATP</name>
        <dbReference type="ChEBI" id="CHEBI:30616"/>
    </ligand>
</feature>
<accession>A0ABS1D807</accession>
<keyword evidence="5 11" id="KW-0545">Nucleotide biosynthesis</keyword>
<dbReference type="GO" id="GO:0016301">
    <property type="term" value="F:kinase activity"/>
    <property type="evidence" value="ECO:0007669"/>
    <property type="project" value="UniProtKB-KW"/>
</dbReference>
<keyword evidence="6 11" id="KW-0547">Nucleotide-binding</keyword>
<dbReference type="EMBL" id="NRRL01000001">
    <property type="protein sequence ID" value="MBK1666480.1"/>
    <property type="molecule type" value="Genomic_DNA"/>
</dbReference>
<evidence type="ECO:0000256" key="4">
    <source>
        <dbReference type="ARBA" id="ARBA00022679"/>
    </source>
</evidence>
<dbReference type="CDD" id="cd01672">
    <property type="entry name" value="TMPK"/>
    <property type="match status" value="1"/>
</dbReference>
<organism evidence="13 14">
    <name type="scientific">Rhodovibrio sodomensis</name>
    <dbReference type="NCBI Taxonomy" id="1088"/>
    <lineage>
        <taxon>Bacteria</taxon>
        <taxon>Pseudomonadati</taxon>
        <taxon>Pseudomonadota</taxon>
        <taxon>Alphaproteobacteria</taxon>
        <taxon>Rhodospirillales</taxon>
        <taxon>Rhodovibrionaceae</taxon>
        <taxon>Rhodovibrio</taxon>
    </lineage>
</organism>
<dbReference type="RefSeq" id="WP_200338512.1">
    <property type="nucleotide sequence ID" value="NZ_NRRL01000001.1"/>
</dbReference>
<dbReference type="SUPFAM" id="SSF52540">
    <property type="entry name" value="P-loop containing nucleoside triphosphate hydrolases"/>
    <property type="match status" value="1"/>
</dbReference>
<sequence length="220" mass="23992">MSQNGLFLVFEGGDGSGKSSQRDILVERLKARGLDVVPTREPGGTPFAEEIRDLLLRGSMDKMHPKTGLGLFAAARAEHLETLVYPHLAAGRIVISDRFVDSTFAYQGSGEGCSMETIAALHRELCDDAQADLTILLDGPVRTLLERALGRIADTGSLEDRFESADIAFHERKAQCYRDRAAAAPERYLVVDALQSIEAIADQIEAAVLRLIENRRIAAA</sequence>
<gene>
    <name evidence="11 13" type="primary">tmk</name>
    <name evidence="13" type="ORF">CKO28_00300</name>
</gene>
<comment type="similarity">
    <text evidence="1 11">Belongs to the thymidylate kinase family.</text>
</comment>
<evidence type="ECO:0000313" key="14">
    <source>
        <dbReference type="Proteomes" id="UP001296873"/>
    </source>
</evidence>
<evidence type="ECO:0000256" key="9">
    <source>
        <dbReference type="ARBA" id="ARBA00029962"/>
    </source>
</evidence>
<evidence type="ECO:0000256" key="5">
    <source>
        <dbReference type="ARBA" id="ARBA00022727"/>
    </source>
</evidence>
<dbReference type="Pfam" id="PF02223">
    <property type="entry name" value="Thymidylate_kin"/>
    <property type="match status" value="1"/>
</dbReference>
<keyword evidence="7 11" id="KW-0418">Kinase</keyword>
<dbReference type="InterPro" id="IPR039430">
    <property type="entry name" value="Thymidylate_kin-like_dom"/>
</dbReference>
<dbReference type="PANTHER" id="PTHR10344">
    <property type="entry name" value="THYMIDYLATE KINASE"/>
    <property type="match status" value="1"/>
</dbReference>
<reference evidence="13 14" key="1">
    <citation type="journal article" date="2020" name="Microorganisms">
        <title>Osmotic Adaptation and Compatible Solute Biosynthesis of Phototrophic Bacteria as Revealed from Genome Analyses.</title>
        <authorList>
            <person name="Imhoff J.F."/>
            <person name="Rahn T."/>
            <person name="Kunzel S."/>
            <person name="Keller A."/>
            <person name="Neulinger S.C."/>
        </authorList>
    </citation>
    <scope>NUCLEOTIDE SEQUENCE [LARGE SCALE GENOMIC DNA]</scope>
    <source>
        <strain evidence="13 14">DSM 9895</strain>
    </source>
</reference>
<dbReference type="Proteomes" id="UP001296873">
    <property type="component" value="Unassembled WGS sequence"/>
</dbReference>
<dbReference type="Gene3D" id="3.40.50.300">
    <property type="entry name" value="P-loop containing nucleotide triphosphate hydrolases"/>
    <property type="match status" value="1"/>
</dbReference>
<evidence type="ECO:0000259" key="12">
    <source>
        <dbReference type="Pfam" id="PF02223"/>
    </source>
</evidence>
<dbReference type="NCBIfam" id="TIGR00041">
    <property type="entry name" value="DTMP_kinase"/>
    <property type="match status" value="1"/>
</dbReference>
<evidence type="ECO:0000256" key="8">
    <source>
        <dbReference type="ARBA" id="ARBA00022840"/>
    </source>
</evidence>
<dbReference type="PANTHER" id="PTHR10344:SF4">
    <property type="entry name" value="UMP-CMP KINASE 2, MITOCHONDRIAL"/>
    <property type="match status" value="1"/>
</dbReference>
<name>A0ABS1D807_9PROT</name>
<dbReference type="HAMAP" id="MF_00165">
    <property type="entry name" value="Thymidylate_kinase"/>
    <property type="match status" value="1"/>
</dbReference>
<dbReference type="InterPro" id="IPR018095">
    <property type="entry name" value="Thymidylate_kin_CS"/>
</dbReference>
<evidence type="ECO:0000256" key="10">
    <source>
        <dbReference type="ARBA" id="ARBA00048743"/>
    </source>
</evidence>
<evidence type="ECO:0000256" key="11">
    <source>
        <dbReference type="HAMAP-Rule" id="MF_00165"/>
    </source>
</evidence>
<evidence type="ECO:0000313" key="13">
    <source>
        <dbReference type="EMBL" id="MBK1666480.1"/>
    </source>
</evidence>
<comment type="caution">
    <text evidence="13">The sequence shown here is derived from an EMBL/GenBank/DDBJ whole genome shotgun (WGS) entry which is preliminary data.</text>
</comment>
<dbReference type="InterPro" id="IPR027417">
    <property type="entry name" value="P-loop_NTPase"/>
</dbReference>
<dbReference type="PROSITE" id="PS01331">
    <property type="entry name" value="THYMIDYLATE_KINASE"/>
    <property type="match status" value="1"/>
</dbReference>
<dbReference type="InterPro" id="IPR018094">
    <property type="entry name" value="Thymidylate_kinase"/>
</dbReference>
<comment type="function">
    <text evidence="11">Phosphorylation of dTMP to form dTDP in both de novo and salvage pathways of dTTP synthesis.</text>
</comment>
<evidence type="ECO:0000256" key="6">
    <source>
        <dbReference type="ARBA" id="ARBA00022741"/>
    </source>
</evidence>
<protein>
    <recommendedName>
        <fullName evidence="3 11">Thymidylate kinase</fullName>
        <ecNumber evidence="2 11">2.7.4.9</ecNumber>
    </recommendedName>
    <alternativeName>
        <fullName evidence="9 11">dTMP kinase</fullName>
    </alternativeName>
</protein>
<keyword evidence="8 11" id="KW-0067">ATP-binding</keyword>